<geneLocation type="plasmid" evidence="8">
    <name>phvKpST147_NDM-1_2566</name>
</geneLocation>
<evidence type="ECO:0000313" key="2">
    <source>
        <dbReference type="EMBL" id="QNI18593.1"/>
    </source>
</evidence>
<reference evidence="3" key="3">
    <citation type="journal article" date="2021" name="Antibiotics">
        <title>Emergence of Hybrid Resistance and Virulence Plasmids Harboring New Delhi Metallo-beta-Lactamase in Klebsiella pneumoniae in Russia.</title>
        <authorList>
            <person name="Starkova P."/>
            <person name="Lazareva I."/>
            <person name="Avdeeva A."/>
            <person name="Sulian O."/>
            <person name="Likholetova D."/>
            <person name="Ageevets V."/>
            <person name="Lebedeva M."/>
            <person name="Gostev V."/>
            <person name="Sopova J."/>
            <person name="Sidorenko S."/>
        </authorList>
    </citation>
    <scope>NUCLEOTIDE SEQUENCE</scope>
    <source>
        <plasmid evidence="8">phvKpST147_NDM-1_2566</plasmid>
        <plasmid evidence="6">phvKpST15_NDM-1_2501</plasmid>
        <plasmid evidence="4">phvKpST395_2024</plasmid>
        <plasmid evidence="3">phvKpST395_NDM-1_1971</plasmid>
        <plasmid evidence="7">phvKpST395_NDM-1_2512</plasmid>
        <plasmid evidence="5">phvKpST874_NDM-1_2471</plasmid>
    </source>
</reference>
<evidence type="ECO:0000313" key="6">
    <source>
        <dbReference type="EMBL" id="QXV90665.1"/>
    </source>
</evidence>
<reference evidence="1" key="1">
    <citation type="submission" date="2019-03" db="EMBL/GenBank/DDBJ databases">
        <authorList>
            <person name="Zhang L."/>
            <person name="Li Y."/>
            <person name="Yuan Y."/>
        </authorList>
    </citation>
    <scope>NUCLEOTIDE SEQUENCE</scope>
    <source>
        <strain evidence="1">SCNJ1</strain>
        <plasmid evidence="1">pVir-SCNJ1</plasmid>
    </source>
</reference>
<geneLocation type="plasmid" evidence="3">
    <name>phvKpST395_NDM-1_1971</name>
</geneLocation>
<evidence type="ECO:0000313" key="5">
    <source>
        <dbReference type="EMBL" id="QXV90219.1"/>
    </source>
</evidence>
<accession>A0A5Q2DS98</accession>
<geneLocation type="plasmid" evidence="1">
    <name>pVir-SCNJ1</name>
</geneLocation>
<organism evidence="1">
    <name type="scientific">Klebsiella pneumoniae subsp. pneumoniae</name>
    <dbReference type="NCBI Taxonomy" id="72407"/>
    <lineage>
        <taxon>Bacteria</taxon>
        <taxon>Pseudomonadati</taxon>
        <taxon>Pseudomonadota</taxon>
        <taxon>Gammaproteobacteria</taxon>
        <taxon>Enterobacterales</taxon>
        <taxon>Enterobacteriaceae</taxon>
        <taxon>Klebsiella/Raoultella group</taxon>
        <taxon>Klebsiella</taxon>
        <taxon>Klebsiella pneumoniae complex</taxon>
    </lineage>
</organism>
<protein>
    <submittedName>
        <fullName evidence="1">Uncharacterized protein</fullName>
    </submittedName>
</protein>
<geneLocation type="plasmid" evidence="4">
    <name>phvKpST395_2024</name>
</geneLocation>
<dbReference type="EMBL" id="MW911668">
    <property type="protein sequence ID" value="QXV90219.1"/>
    <property type="molecule type" value="Genomic_DNA"/>
</dbReference>
<evidence type="ECO:0000313" key="4">
    <source>
        <dbReference type="EMBL" id="QXV89871.1"/>
    </source>
</evidence>
<dbReference type="EMBL" id="MW911669">
    <property type="protein sequence ID" value="QXV90665.1"/>
    <property type="molecule type" value="Genomic_DNA"/>
</dbReference>
<dbReference type="EMBL" id="MW911667">
    <property type="protein sequence ID" value="QXV89871.1"/>
    <property type="molecule type" value="Genomic_DNA"/>
</dbReference>
<evidence type="ECO:0000313" key="3">
    <source>
        <dbReference type="EMBL" id="QXV89323.1"/>
    </source>
</evidence>
<evidence type="ECO:0000313" key="1">
    <source>
        <dbReference type="EMBL" id="QGF03448.1"/>
    </source>
</evidence>
<dbReference type="EMBL" id="MW911666">
    <property type="protein sequence ID" value="QXV89323.1"/>
    <property type="molecule type" value="Genomic_DNA"/>
</dbReference>
<geneLocation type="plasmid" evidence="7">
    <name>phvKpST395_NDM-1_2512</name>
</geneLocation>
<dbReference type="EMBL" id="MW911670">
    <property type="protein sequence ID" value="QXV91140.1"/>
    <property type="molecule type" value="Genomic_DNA"/>
</dbReference>
<geneLocation type="plasmid" evidence="2">
    <name>pKPHS1249</name>
</geneLocation>
<dbReference type="AlphaFoldDB" id="A0A5Q2DS98"/>
<proteinExistence type="predicted"/>
<evidence type="ECO:0000313" key="7">
    <source>
        <dbReference type="EMBL" id="QXV91140.1"/>
    </source>
</evidence>
<dbReference type="EMBL" id="MK715436">
    <property type="protein sequence ID" value="QGF03448.1"/>
    <property type="molecule type" value="Genomic_DNA"/>
</dbReference>
<geneLocation type="plasmid" evidence="5">
    <name>phvKpST874_NDM-1_2471</name>
</geneLocation>
<name>A0A5Q2DS98_KLEPN</name>
<sequence>MYDIGHSPARFTKVIWCGKAERFTRKSNIVDRQDITYGQLM</sequence>
<reference evidence="2" key="2">
    <citation type="submission" date="2020-05" db="EMBL/GenBank/DDBJ databases">
        <authorList>
            <person name="Li G."/>
            <person name="Tang Y."/>
            <person name="Jiang X."/>
        </authorList>
    </citation>
    <scope>NUCLEOTIDE SEQUENCE</scope>
    <source>
        <strain evidence="2">KPHS1249</strain>
        <plasmid evidence="2">pKPHS1249</plasmid>
    </source>
</reference>
<geneLocation type="plasmid" evidence="6">
    <name>phvKpST15_NDM-1_2501</name>
</geneLocation>
<gene>
    <name evidence="1" type="ORF">pVir-SCNJ1-203</name>
</gene>
<keyword evidence="1" id="KW-0614">Plasmid</keyword>
<dbReference type="EMBL" id="MT496757">
    <property type="protein sequence ID" value="QNI18593.1"/>
    <property type="molecule type" value="Genomic_DNA"/>
</dbReference>
<evidence type="ECO:0000313" key="8">
    <source>
        <dbReference type="EMBL" id="QXV91659.1"/>
    </source>
</evidence>
<dbReference type="EMBL" id="MW911671">
    <property type="protein sequence ID" value="QXV91659.1"/>
    <property type="molecule type" value="Genomic_DNA"/>
</dbReference>